<evidence type="ECO:0000313" key="1">
    <source>
        <dbReference type="EMBL" id="QTD38718.1"/>
    </source>
</evidence>
<name>A0ABX7SZJ4_9FLAO</name>
<organism evidence="1 2">
    <name type="scientific">Polaribacter batillariae</name>
    <dbReference type="NCBI Taxonomy" id="2808900"/>
    <lineage>
        <taxon>Bacteria</taxon>
        <taxon>Pseudomonadati</taxon>
        <taxon>Bacteroidota</taxon>
        <taxon>Flavobacteriia</taxon>
        <taxon>Flavobacteriales</taxon>
        <taxon>Flavobacteriaceae</taxon>
    </lineage>
</organism>
<dbReference type="PROSITE" id="PS51257">
    <property type="entry name" value="PROKAR_LIPOPROTEIN"/>
    <property type="match status" value="1"/>
</dbReference>
<protein>
    <submittedName>
        <fullName evidence="1">Gliding motility lipoprotein GldB</fullName>
    </submittedName>
</protein>
<dbReference type="RefSeq" id="WP_207972838.1">
    <property type="nucleotide sequence ID" value="NZ_CP071795.1"/>
</dbReference>
<reference evidence="1 2" key="1">
    <citation type="submission" date="2021-03" db="EMBL/GenBank/DDBJ databases">
        <title>Complete genome of Polaribacter_sp.G4M1.</title>
        <authorList>
            <person name="Jeong S.W."/>
            <person name="Bae J.W."/>
        </authorList>
    </citation>
    <scope>NUCLEOTIDE SEQUENCE [LARGE SCALE GENOMIC DNA]</scope>
    <source>
        <strain evidence="1 2">G4M1</strain>
    </source>
</reference>
<sequence length="319" mass="38045">MRFYQFVLMVLLSFFSCKKEVRKKVDVSNVKIDFSVERFDEDFYTSDKKNLFKLKEKYPYFFPKQITDSISLSKINNTDEQELFAETQKIYKDISPLKEKLKSLFKHVKYYNSKFIAPKVITMLTNIDYESRVIYADSLLIISLDVYLGKKHQFYADYPKYIKENNTKEHIIVDVANAIIEKQIAPSRDRSFIGKMIFEGKKMYLLDLYLPLISDREKMGYQEDKFNWVVENEAQIWAYFIEKKLLFSTDASLNKRFLEIAPFSKFYMEHDNLSPGRVGVWVGWQIVRSYMKHNNVSLQELLNKNEADLFKESNYKPRK</sequence>
<gene>
    <name evidence="1" type="primary">gldB</name>
    <name evidence="1" type="ORF">JL193_05475</name>
</gene>
<dbReference type="Pfam" id="PF25594">
    <property type="entry name" value="GldB_lipo"/>
    <property type="match status" value="1"/>
</dbReference>
<proteinExistence type="predicted"/>
<keyword evidence="1" id="KW-0449">Lipoprotein</keyword>
<dbReference type="Proteomes" id="UP000663935">
    <property type="component" value="Chromosome"/>
</dbReference>
<keyword evidence="2" id="KW-1185">Reference proteome</keyword>
<evidence type="ECO:0000313" key="2">
    <source>
        <dbReference type="Proteomes" id="UP000663935"/>
    </source>
</evidence>
<accession>A0ABX7SZJ4</accession>
<dbReference type="InterPro" id="IPR019853">
    <property type="entry name" value="GldB-like"/>
</dbReference>
<dbReference type="EMBL" id="CP071795">
    <property type="protein sequence ID" value="QTD38718.1"/>
    <property type="molecule type" value="Genomic_DNA"/>
</dbReference>
<dbReference type="NCBIfam" id="TIGR03514">
    <property type="entry name" value="GldB_lipo"/>
    <property type="match status" value="1"/>
</dbReference>